<evidence type="ECO:0000256" key="5">
    <source>
        <dbReference type="RuleBase" id="RU003796"/>
    </source>
</evidence>
<evidence type="ECO:0000313" key="7">
    <source>
        <dbReference type="EMBL" id="KAL3891670.1"/>
    </source>
</evidence>
<accession>A0ABD3Y2I3</accession>
<feature type="domain" description="E2F/DP family winged-helix DNA-binding" evidence="6">
    <location>
        <begin position="124"/>
        <end position="189"/>
    </location>
</feature>
<reference evidence="7 8" key="1">
    <citation type="submission" date="2024-11" db="EMBL/GenBank/DDBJ databases">
        <title>Chromosome-level genome assembly of the freshwater bivalve Anodonta woodiana.</title>
        <authorList>
            <person name="Chen X."/>
        </authorList>
    </citation>
    <scope>NUCLEOTIDE SEQUENCE [LARGE SCALE GENOMIC DNA]</scope>
    <source>
        <strain evidence="7">MN2024</strain>
        <tissue evidence="7">Gills</tissue>
    </source>
</reference>
<dbReference type="SMART" id="SM01372">
    <property type="entry name" value="E2F_TDP"/>
    <property type="match status" value="1"/>
</dbReference>
<gene>
    <name evidence="7" type="ORF">ACJMK2_003922</name>
</gene>
<comment type="subcellular location">
    <subcellularLocation>
        <location evidence="5">Nucleus</location>
    </subcellularLocation>
</comment>
<keyword evidence="4 5" id="KW-0804">Transcription</keyword>
<dbReference type="InterPro" id="IPR037241">
    <property type="entry name" value="E2F-DP_heterodim"/>
</dbReference>
<keyword evidence="2 5" id="KW-0805">Transcription regulation</keyword>
<evidence type="ECO:0000313" key="8">
    <source>
        <dbReference type="Proteomes" id="UP001634394"/>
    </source>
</evidence>
<proteinExistence type="inferred from homology"/>
<evidence type="ECO:0000256" key="4">
    <source>
        <dbReference type="ARBA" id="ARBA00023163"/>
    </source>
</evidence>
<dbReference type="SUPFAM" id="SSF144074">
    <property type="entry name" value="E2F-DP heterodimerization region"/>
    <property type="match status" value="1"/>
</dbReference>
<dbReference type="InterPro" id="IPR003316">
    <property type="entry name" value="E2F_WHTH_DNA-bd_dom"/>
</dbReference>
<dbReference type="GO" id="GO:0005634">
    <property type="term" value="C:nucleus"/>
    <property type="evidence" value="ECO:0007669"/>
    <property type="project" value="UniProtKB-SubCell"/>
</dbReference>
<dbReference type="GO" id="GO:0003677">
    <property type="term" value="F:DNA binding"/>
    <property type="evidence" value="ECO:0007669"/>
    <property type="project" value="UniProtKB-KW"/>
</dbReference>
<comment type="similarity">
    <text evidence="1 5">Belongs to the E2F/DP family.</text>
</comment>
<evidence type="ECO:0000256" key="1">
    <source>
        <dbReference type="ARBA" id="ARBA00010940"/>
    </source>
</evidence>
<dbReference type="InterPro" id="IPR036388">
    <property type="entry name" value="WH-like_DNA-bd_sf"/>
</dbReference>
<dbReference type="InterPro" id="IPR015633">
    <property type="entry name" value="E2F"/>
</dbReference>
<dbReference type="SUPFAM" id="SSF46785">
    <property type="entry name" value="Winged helix' DNA-binding domain"/>
    <property type="match status" value="1"/>
</dbReference>
<dbReference type="InterPro" id="IPR036390">
    <property type="entry name" value="WH_DNA-bd_sf"/>
</dbReference>
<organism evidence="7 8">
    <name type="scientific">Sinanodonta woodiana</name>
    <name type="common">Chinese pond mussel</name>
    <name type="synonym">Anodonta woodiana</name>
    <dbReference type="NCBI Taxonomy" id="1069815"/>
    <lineage>
        <taxon>Eukaryota</taxon>
        <taxon>Metazoa</taxon>
        <taxon>Spiralia</taxon>
        <taxon>Lophotrochozoa</taxon>
        <taxon>Mollusca</taxon>
        <taxon>Bivalvia</taxon>
        <taxon>Autobranchia</taxon>
        <taxon>Heteroconchia</taxon>
        <taxon>Palaeoheterodonta</taxon>
        <taxon>Unionida</taxon>
        <taxon>Unionoidea</taxon>
        <taxon>Unionidae</taxon>
        <taxon>Unioninae</taxon>
        <taxon>Sinanodonta</taxon>
    </lineage>
</organism>
<sequence length="251" mass="27745">MPRGAAILQRRSSVPIIKQEPCSYYESSAQIMNITSVFSSLPLNSNQIKEEPFAFFHSQGCTPKGQGLSPIFEKSPCGKPQAKRKLELGPAEGFKTPAKACKRRRTSECGNSPKNARSPLERTRYDTSLGLLTKKFVGLIKNSPDGVLDLNKASEYLEVQKRRIYDITNVLEGINLIAKKSKNNIQWKGCTNSIAANSGGTNLSSEVVDLHSDMADLEAKENLLDDLIAKCTKGLKQMTENQENSKYPFTL</sequence>
<keyword evidence="3 5" id="KW-0238">DNA-binding</keyword>
<comment type="caution">
    <text evidence="7">The sequence shown here is derived from an EMBL/GenBank/DDBJ whole genome shotgun (WGS) entry which is preliminary data.</text>
</comment>
<evidence type="ECO:0000256" key="3">
    <source>
        <dbReference type="ARBA" id="ARBA00023125"/>
    </source>
</evidence>
<dbReference type="Pfam" id="PF02319">
    <property type="entry name" value="WHD_E2F_TDP"/>
    <property type="match status" value="1"/>
</dbReference>
<protein>
    <recommendedName>
        <fullName evidence="6">E2F/DP family winged-helix DNA-binding domain-containing protein</fullName>
    </recommendedName>
</protein>
<evidence type="ECO:0000259" key="6">
    <source>
        <dbReference type="SMART" id="SM01372"/>
    </source>
</evidence>
<dbReference type="PANTHER" id="PTHR12081:SF107">
    <property type="entry name" value="E2E3"/>
    <property type="match status" value="1"/>
</dbReference>
<evidence type="ECO:0000256" key="2">
    <source>
        <dbReference type="ARBA" id="ARBA00023015"/>
    </source>
</evidence>
<dbReference type="PANTHER" id="PTHR12081">
    <property type="entry name" value="TRANSCRIPTION FACTOR E2F"/>
    <property type="match status" value="1"/>
</dbReference>
<keyword evidence="5" id="KW-0539">Nucleus</keyword>
<keyword evidence="8" id="KW-1185">Reference proteome</keyword>
<dbReference type="Gene3D" id="6.10.250.540">
    <property type="match status" value="1"/>
</dbReference>
<dbReference type="Gene3D" id="1.10.10.10">
    <property type="entry name" value="Winged helix-like DNA-binding domain superfamily/Winged helix DNA-binding domain"/>
    <property type="match status" value="1"/>
</dbReference>
<dbReference type="EMBL" id="JBJQND010000001">
    <property type="protein sequence ID" value="KAL3891670.1"/>
    <property type="molecule type" value="Genomic_DNA"/>
</dbReference>
<name>A0ABD3Y2I3_SINWO</name>
<dbReference type="AlphaFoldDB" id="A0ABD3Y2I3"/>
<dbReference type="Proteomes" id="UP001634394">
    <property type="component" value="Unassembled WGS sequence"/>
</dbReference>
<dbReference type="FunFam" id="1.10.10.10:FF:000008">
    <property type="entry name" value="E2F transcription factor 1"/>
    <property type="match status" value="1"/>
</dbReference>